<comment type="function">
    <text evidence="9">Part of the twin-arginine translocation (Tat) system that transports large folded proteins containing a characteristic twin-arginine motif in their signal peptide across membranes. TatA could form the protein-conducting channel of the Tat system.</text>
</comment>
<name>A0A1T4S2A2_9GAMM</name>
<dbReference type="AlphaFoldDB" id="A0A1T4S2A2"/>
<feature type="compositionally biased region" description="Basic and acidic residues" evidence="10">
    <location>
        <begin position="47"/>
        <end position="79"/>
    </location>
</feature>
<evidence type="ECO:0000256" key="2">
    <source>
        <dbReference type="ARBA" id="ARBA00022448"/>
    </source>
</evidence>
<dbReference type="GO" id="GO:0033281">
    <property type="term" value="C:TAT protein transport complex"/>
    <property type="evidence" value="ECO:0007669"/>
    <property type="project" value="UniProtKB-UniRule"/>
</dbReference>
<protein>
    <recommendedName>
        <fullName evidence="9">Sec-independent protein translocase protein TatA</fullName>
    </recommendedName>
</protein>
<dbReference type="STRING" id="64969.SAMN02745127_02706"/>
<dbReference type="OrthoDB" id="7066617at2"/>
<dbReference type="Gene3D" id="1.20.5.3310">
    <property type="match status" value="1"/>
</dbReference>
<comment type="similarity">
    <text evidence="9">Belongs to the TatA/E family.</text>
</comment>
<reference evidence="11 12" key="1">
    <citation type="submission" date="2017-01" db="EMBL/GenBank/DDBJ databases">
        <title>Genome Sequencing of a Marine Spirillum, Oceanospirillum multiglobuliferum ATCC 33336, from Japan.</title>
        <authorList>
            <person name="Carney J.G."/>
            <person name="Trachtenberg A.M."/>
            <person name="Rheaume B.A."/>
            <person name="Linnane J.D."/>
            <person name="Pitts N.L."/>
            <person name="Mykles D.L."/>
            <person name="Maclea K.S."/>
        </authorList>
    </citation>
    <scope>NUCLEOTIDE SEQUENCE [LARGE SCALE GENOMIC DNA]</scope>
    <source>
        <strain evidence="11 12">ATCC 33336</strain>
    </source>
</reference>
<evidence type="ECO:0000256" key="5">
    <source>
        <dbReference type="ARBA" id="ARBA00022927"/>
    </source>
</evidence>
<feature type="transmembrane region" description="Helical" evidence="9">
    <location>
        <begin position="6"/>
        <end position="23"/>
    </location>
</feature>
<dbReference type="GO" id="GO:0008320">
    <property type="term" value="F:protein transmembrane transporter activity"/>
    <property type="evidence" value="ECO:0007669"/>
    <property type="project" value="UniProtKB-UniRule"/>
</dbReference>
<keyword evidence="6 9" id="KW-1133">Transmembrane helix</keyword>
<accession>A0A1T4S2A2</accession>
<dbReference type="EMBL" id="MTSM01000024">
    <property type="protein sequence ID" value="OPX54483.1"/>
    <property type="molecule type" value="Genomic_DNA"/>
</dbReference>
<dbReference type="PANTHER" id="PTHR42982">
    <property type="entry name" value="SEC-INDEPENDENT PROTEIN TRANSLOCASE PROTEIN TATA"/>
    <property type="match status" value="1"/>
</dbReference>
<keyword evidence="7 9" id="KW-0811">Translocation</keyword>
<keyword evidence="2 9" id="KW-0813">Transport</keyword>
<evidence type="ECO:0000256" key="4">
    <source>
        <dbReference type="ARBA" id="ARBA00022692"/>
    </source>
</evidence>
<evidence type="ECO:0000256" key="9">
    <source>
        <dbReference type="HAMAP-Rule" id="MF_00236"/>
    </source>
</evidence>
<dbReference type="NCBIfam" id="TIGR01411">
    <property type="entry name" value="tatAE"/>
    <property type="match status" value="1"/>
</dbReference>
<evidence type="ECO:0000256" key="1">
    <source>
        <dbReference type="ARBA" id="ARBA00004162"/>
    </source>
</evidence>
<comment type="caution">
    <text evidence="11">The sequence shown here is derived from an EMBL/GenBank/DDBJ whole genome shotgun (WGS) entry which is preliminary data.</text>
</comment>
<keyword evidence="3 9" id="KW-1003">Cell membrane</keyword>
<sequence>MLGGISIWQLLIVLGIIILIFGTKKLRNVGSDLGGAVKGFKEAVSNPEKKDEGVEKASIEKKESDQVIDSTAEKTQQKP</sequence>
<evidence type="ECO:0000256" key="8">
    <source>
        <dbReference type="ARBA" id="ARBA00023136"/>
    </source>
</evidence>
<dbReference type="InterPro" id="IPR006312">
    <property type="entry name" value="TatA/E"/>
</dbReference>
<dbReference type="HAMAP" id="MF_00236">
    <property type="entry name" value="TatA_E"/>
    <property type="match status" value="1"/>
</dbReference>
<dbReference type="GO" id="GO:0043953">
    <property type="term" value="P:protein transport by the Tat complex"/>
    <property type="evidence" value="ECO:0007669"/>
    <property type="project" value="UniProtKB-UniRule"/>
</dbReference>
<comment type="subunit">
    <text evidence="9">The Tat system comprises two distinct complexes: a TatABC complex, containing multiple copies of TatA, TatB and TatC subunits, and a separate TatA complex, containing only TatA subunits. Substrates initially bind to the TatABC complex, which probably triggers association of the separate TatA complex to form the active translocon.</text>
</comment>
<feature type="region of interest" description="Disordered" evidence="10">
    <location>
        <begin position="43"/>
        <end position="79"/>
    </location>
</feature>
<proteinExistence type="inferred from homology"/>
<gene>
    <name evidence="9" type="primary">tatA</name>
    <name evidence="11" type="ORF">BTE48_13855</name>
</gene>
<dbReference type="Pfam" id="PF02416">
    <property type="entry name" value="TatA_B_E"/>
    <property type="match status" value="1"/>
</dbReference>
<dbReference type="NCBIfam" id="NF002813">
    <property type="entry name" value="PRK02958.1"/>
    <property type="match status" value="1"/>
</dbReference>
<dbReference type="InterPro" id="IPR003369">
    <property type="entry name" value="TatA/B/E"/>
</dbReference>
<evidence type="ECO:0000256" key="10">
    <source>
        <dbReference type="SAM" id="MobiDB-lite"/>
    </source>
</evidence>
<evidence type="ECO:0000256" key="7">
    <source>
        <dbReference type="ARBA" id="ARBA00023010"/>
    </source>
</evidence>
<keyword evidence="5 9" id="KW-0653">Protein transport</keyword>
<evidence type="ECO:0000313" key="12">
    <source>
        <dbReference type="Proteomes" id="UP000191418"/>
    </source>
</evidence>
<dbReference type="RefSeq" id="WP_078746239.1">
    <property type="nucleotide sequence ID" value="NZ_FUXG01000023.1"/>
</dbReference>
<evidence type="ECO:0000256" key="6">
    <source>
        <dbReference type="ARBA" id="ARBA00022989"/>
    </source>
</evidence>
<dbReference type="Proteomes" id="UP000191418">
    <property type="component" value="Unassembled WGS sequence"/>
</dbReference>
<evidence type="ECO:0000256" key="3">
    <source>
        <dbReference type="ARBA" id="ARBA00022475"/>
    </source>
</evidence>
<keyword evidence="8 9" id="KW-0472">Membrane</keyword>
<keyword evidence="12" id="KW-1185">Reference proteome</keyword>
<organism evidence="11 12">
    <name type="scientific">Oceanospirillum multiglobuliferum</name>
    <dbReference type="NCBI Taxonomy" id="64969"/>
    <lineage>
        <taxon>Bacteria</taxon>
        <taxon>Pseudomonadati</taxon>
        <taxon>Pseudomonadota</taxon>
        <taxon>Gammaproteobacteria</taxon>
        <taxon>Oceanospirillales</taxon>
        <taxon>Oceanospirillaceae</taxon>
        <taxon>Oceanospirillum</taxon>
    </lineage>
</organism>
<dbReference type="PANTHER" id="PTHR42982:SF1">
    <property type="entry name" value="SEC-INDEPENDENT PROTEIN TRANSLOCASE PROTEIN TATA"/>
    <property type="match status" value="1"/>
</dbReference>
<keyword evidence="4 9" id="KW-0812">Transmembrane</keyword>
<evidence type="ECO:0000313" key="11">
    <source>
        <dbReference type="EMBL" id="OPX54483.1"/>
    </source>
</evidence>
<comment type="subcellular location">
    <subcellularLocation>
        <location evidence="1 9">Cell membrane</location>
        <topology evidence="1 9">Single-pass membrane protein</topology>
    </subcellularLocation>
</comment>